<keyword evidence="2 6" id="KW-1003">Cell membrane</keyword>
<dbReference type="Pfam" id="PF01368">
    <property type="entry name" value="DHH"/>
    <property type="match status" value="1"/>
</dbReference>
<dbReference type="STRING" id="120956.SAMN05421791_104192"/>
<dbReference type="Pfam" id="PF02272">
    <property type="entry name" value="DHHA1"/>
    <property type="match status" value="1"/>
</dbReference>
<feature type="binding site" evidence="7">
    <location>
        <position position="433"/>
    </location>
    <ligand>
        <name>Mn(2+)</name>
        <dbReference type="ChEBI" id="CHEBI:29035"/>
        <label>1</label>
    </ligand>
</feature>
<dbReference type="InterPro" id="IPR038763">
    <property type="entry name" value="DHH_sf"/>
</dbReference>
<evidence type="ECO:0000313" key="13">
    <source>
        <dbReference type="Proteomes" id="UP000199708"/>
    </source>
</evidence>
<organism evidence="12 13">
    <name type="scientific">Facklamia miroungae</name>
    <dbReference type="NCBI Taxonomy" id="120956"/>
    <lineage>
        <taxon>Bacteria</taxon>
        <taxon>Bacillati</taxon>
        <taxon>Bacillota</taxon>
        <taxon>Bacilli</taxon>
        <taxon>Lactobacillales</taxon>
        <taxon>Aerococcaceae</taxon>
        <taxon>Facklamia</taxon>
    </lineage>
</organism>
<dbReference type="PANTHER" id="PTHR47618">
    <property type="entry name" value="BIFUNCTIONAL OLIGORIBONUCLEASE AND PAP PHOSPHATASE NRNA"/>
    <property type="match status" value="1"/>
</dbReference>
<feature type="binding site" evidence="7">
    <location>
        <position position="433"/>
    </location>
    <ligand>
        <name>Mn(2+)</name>
        <dbReference type="ChEBI" id="CHEBI:29035"/>
        <label>2</label>
    </ligand>
</feature>
<dbReference type="OrthoDB" id="9759476at2"/>
<evidence type="ECO:0000256" key="2">
    <source>
        <dbReference type="ARBA" id="ARBA00022475"/>
    </source>
</evidence>
<dbReference type="Pfam" id="PF21370">
    <property type="entry name" value="PAS_GdpP"/>
    <property type="match status" value="1"/>
</dbReference>
<evidence type="ECO:0000256" key="8">
    <source>
        <dbReference type="SAM" id="Phobius"/>
    </source>
</evidence>
<sequence>MLKKNKIEEFFKYFHSLEISWQIYSILLIYLILIVVAFKWEWRLGVFLVAFLLIIVFFFTFNIKGFIKDLAKIASHMSENAFLAQEYALYNAPIGVILYDQEERVTWVNPVIKKIFNKDIIGEKIEKVDSKLTQILGQSNMSQWQEVSLNTGYFRALHHHEYKALYLYDITQDIEIQKAIGESILVMGSLLLDDYDDLIYAMDDEASAKFESDLITRLNRWADQYQIYLKQTDEDQFLLLLNENSLKSLEKEKFQSIEAIKEYYSSQKIPISLSLAFSYSKTSQQNMILVAKQVKSNLDLALGRGGDQVVIREIEGKARFFGAKTSYTENRSDIRSKMFFQALKSTVLTYDRVLVSGHQSPDMDSLGSALAVQQIVSSFGREAKILIDRDGMTEDIREIINNDYFEKRDDQIFIEDKELDSFLDEKTLLILVDHHRSMISQAEKIFFDYDIVIIDHHRQAEEFPSNCVLSYLEPSASSAVELLTEYFSVIDEKDNAIDELIATVMLAGIIIDTNQFSLRTGSRTFEAAAYLKSMGADNIKIKHLLKESLETIKIKNHLIEDTKIIDSIYAVTIANEGIIVDNVLASQTADDLLGIDQIEASFVIYQRNENEVGISARSLGKINVQVIMEKLGGGGHLSNAATQIEDRSIHEVEKELIDVIKFKEE</sequence>
<comment type="catalytic activity">
    <reaction evidence="6">
        <text>3',3'-c-di-AMP + H2O = 5'-O-phosphonoadenylyl-(3'-&gt;5')-adenosine + H(+)</text>
        <dbReference type="Rhea" id="RHEA:54420"/>
        <dbReference type="ChEBI" id="CHEBI:15377"/>
        <dbReference type="ChEBI" id="CHEBI:15378"/>
        <dbReference type="ChEBI" id="CHEBI:71500"/>
        <dbReference type="ChEBI" id="CHEBI:138171"/>
    </reaction>
</comment>
<feature type="domain" description="Cyclic-di-AMP phosphodiesterase GdpP-like PAS" evidence="11">
    <location>
        <begin position="85"/>
        <end position="170"/>
    </location>
</feature>
<keyword evidence="6" id="KW-0378">Hydrolase</keyword>
<comment type="subcellular location">
    <subcellularLocation>
        <location evidence="1">Cell membrane</location>
        <topology evidence="1">Multi-pass membrane protein</topology>
    </subcellularLocation>
</comment>
<evidence type="ECO:0000313" key="12">
    <source>
        <dbReference type="EMBL" id="SDG27449.1"/>
    </source>
</evidence>
<evidence type="ECO:0000256" key="7">
    <source>
        <dbReference type="PIRSR" id="PIRSR026583-50"/>
    </source>
</evidence>
<accession>A0A1G7SYF0</accession>
<name>A0A1G7SYF0_9LACT</name>
<dbReference type="RefSeq" id="WP_090289860.1">
    <property type="nucleotide sequence ID" value="NZ_FNCK01000004.1"/>
</dbReference>
<dbReference type="EMBL" id="FNCK01000004">
    <property type="protein sequence ID" value="SDG27449.1"/>
    <property type="molecule type" value="Genomic_DNA"/>
</dbReference>
<dbReference type="InterPro" id="IPR001667">
    <property type="entry name" value="DDH_dom"/>
</dbReference>
<dbReference type="GO" id="GO:0005886">
    <property type="term" value="C:plasma membrane"/>
    <property type="evidence" value="ECO:0007669"/>
    <property type="project" value="UniProtKB-SubCell"/>
</dbReference>
<feature type="transmembrane region" description="Helical" evidence="8">
    <location>
        <begin position="44"/>
        <end position="63"/>
    </location>
</feature>
<evidence type="ECO:0000259" key="9">
    <source>
        <dbReference type="Pfam" id="PF01368"/>
    </source>
</evidence>
<gene>
    <name evidence="12" type="ORF">SAMN05421791_104192</name>
</gene>
<comment type="cofactor">
    <cofactor evidence="7">
        <name>Mn(2+)</name>
        <dbReference type="ChEBI" id="CHEBI:29035"/>
    </cofactor>
    <text evidence="7">For phosphodiesterase activity, probably binds 2 Mn(2+) per subunit.</text>
</comment>
<dbReference type="GO" id="GO:0016787">
    <property type="term" value="F:hydrolase activity"/>
    <property type="evidence" value="ECO:0007669"/>
    <property type="project" value="UniProtKB-UniRule"/>
</dbReference>
<evidence type="ECO:0000256" key="3">
    <source>
        <dbReference type="ARBA" id="ARBA00022692"/>
    </source>
</evidence>
<feature type="binding site" evidence="7">
    <location>
        <position position="512"/>
    </location>
    <ligand>
        <name>Mn(2+)</name>
        <dbReference type="ChEBI" id="CHEBI:29035"/>
        <label>2</label>
    </ligand>
</feature>
<keyword evidence="4 8" id="KW-1133">Transmembrane helix</keyword>
<dbReference type="PANTHER" id="PTHR47618:SF2">
    <property type="entry name" value="CYCLIC-DI-AMP PHOSPHODIESTERASE GDPP"/>
    <property type="match status" value="1"/>
</dbReference>
<evidence type="ECO:0000259" key="10">
    <source>
        <dbReference type="Pfam" id="PF02272"/>
    </source>
</evidence>
<keyword evidence="7" id="KW-0479">Metal-binding</keyword>
<dbReference type="InterPro" id="IPR014528">
    <property type="entry name" value="GdpP/PdeA"/>
</dbReference>
<evidence type="ECO:0000259" key="11">
    <source>
        <dbReference type="Pfam" id="PF21370"/>
    </source>
</evidence>
<keyword evidence="7" id="KW-0464">Manganese</keyword>
<dbReference type="InterPro" id="IPR003156">
    <property type="entry name" value="DHHA1_dom"/>
</dbReference>
<dbReference type="SUPFAM" id="SSF64182">
    <property type="entry name" value="DHH phosphoesterases"/>
    <property type="match status" value="1"/>
</dbReference>
<dbReference type="GO" id="GO:0046872">
    <property type="term" value="F:metal ion binding"/>
    <property type="evidence" value="ECO:0007669"/>
    <property type="project" value="UniProtKB-KW"/>
</dbReference>
<feature type="domain" description="DDH" evidence="9">
    <location>
        <begin position="352"/>
        <end position="509"/>
    </location>
</feature>
<comment type="function">
    <text evidence="6">Has phosphodiesterase (PDE) activity against cyclic-di-AMP (c-di-AMP).</text>
</comment>
<dbReference type="GO" id="GO:0106409">
    <property type="term" value="F:cyclic-di-AMP phosphodiesterase activity"/>
    <property type="evidence" value="ECO:0007669"/>
    <property type="project" value="RHEA"/>
</dbReference>
<dbReference type="InterPro" id="IPR051319">
    <property type="entry name" value="Oligoribo/pAp-PDE_c-di-AMP_PDE"/>
</dbReference>
<dbReference type="Proteomes" id="UP000199708">
    <property type="component" value="Unassembled WGS sequence"/>
</dbReference>
<feature type="transmembrane region" description="Helical" evidence="8">
    <location>
        <begin position="21"/>
        <end position="38"/>
    </location>
</feature>
<dbReference type="Pfam" id="PF24898">
    <property type="entry name" value="GGDEF_GdpP"/>
    <property type="match status" value="1"/>
</dbReference>
<keyword evidence="13" id="KW-1185">Reference proteome</keyword>
<reference evidence="12 13" key="1">
    <citation type="submission" date="2016-10" db="EMBL/GenBank/DDBJ databases">
        <authorList>
            <person name="de Groot N.N."/>
        </authorList>
    </citation>
    <scope>NUCLEOTIDE SEQUENCE [LARGE SCALE GENOMIC DNA]</scope>
    <source>
        <strain evidence="12 13">ATCC BAA-466</strain>
    </source>
</reference>
<proteinExistence type="inferred from homology"/>
<keyword evidence="5 6" id="KW-0472">Membrane</keyword>
<protein>
    <recommendedName>
        <fullName evidence="6">Cyclic-di-AMP phosphodiesterase</fullName>
        <ecNumber evidence="6">3.1.4.-</ecNumber>
    </recommendedName>
</protein>
<evidence type="ECO:0000256" key="4">
    <source>
        <dbReference type="ARBA" id="ARBA00022989"/>
    </source>
</evidence>
<evidence type="ECO:0000256" key="6">
    <source>
        <dbReference type="PIRNR" id="PIRNR026583"/>
    </source>
</evidence>
<dbReference type="AlphaFoldDB" id="A0A1G7SYF0"/>
<feature type="binding site" evidence="7">
    <location>
        <position position="358"/>
    </location>
    <ligand>
        <name>Mn(2+)</name>
        <dbReference type="ChEBI" id="CHEBI:29035"/>
        <label>1</label>
    </ligand>
</feature>
<dbReference type="Gene3D" id="3.90.1640.10">
    <property type="entry name" value="inorganic pyrophosphatase (n-terminal core)"/>
    <property type="match status" value="1"/>
</dbReference>
<dbReference type="GO" id="GO:0003676">
    <property type="term" value="F:nucleic acid binding"/>
    <property type="evidence" value="ECO:0007669"/>
    <property type="project" value="UniProtKB-UniRule"/>
</dbReference>
<feature type="binding site" evidence="7">
    <location>
        <position position="456"/>
    </location>
    <ligand>
        <name>Mn(2+)</name>
        <dbReference type="ChEBI" id="CHEBI:29035"/>
        <label>2</label>
    </ligand>
</feature>
<dbReference type="Gene3D" id="3.30.450.20">
    <property type="entry name" value="PAS domain"/>
    <property type="match status" value="1"/>
</dbReference>
<feature type="binding site" evidence="7">
    <location>
        <position position="364"/>
    </location>
    <ligand>
        <name>Mn(2+)</name>
        <dbReference type="ChEBI" id="CHEBI:29035"/>
        <label>2</label>
    </ligand>
</feature>
<dbReference type="PIRSF" id="PIRSF026583">
    <property type="entry name" value="YybT"/>
    <property type="match status" value="1"/>
</dbReference>
<evidence type="ECO:0000256" key="1">
    <source>
        <dbReference type="ARBA" id="ARBA00004651"/>
    </source>
</evidence>
<feature type="binding site" evidence="7">
    <location>
        <position position="362"/>
    </location>
    <ligand>
        <name>Mn(2+)</name>
        <dbReference type="ChEBI" id="CHEBI:29035"/>
        <label>1</label>
    </ligand>
</feature>
<dbReference type="EC" id="3.1.4.-" evidence="6"/>
<dbReference type="Gene3D" id="3.10.310.30">
    <property type="match status" value="1"/>
</dbReference>
<evidence type="ECO:0000256" key="5">
    <source>
        <dbReference type="ARBA" id="ARBA00023136"/>
    </source>
</evidence>
<comment type="similarity">
    <text evidence="6">Belongs to the GdpP/PdeA phosphodiesterase family.</text>
</comment>
<dbReference type="InterPro" id="IPR049553">
    <property type="entry name" value="GdpP-like_PAS"/>
</dbReference>
<keyword evidence="3 8" id="KW-0812">Transmembrane</keyword>
<feature type="domain" description="DHHA1" evidence="10">
    <location>
        <begin position="578"/>
        <end position="660"/>
    </location>
</feature>